<dbReference type="PROSITE" id="PS51832">
    <property type="entry name" value="HD_GYP"/>
    <property type="match status" value="1"/>
</dbReference>
<dbReference type="CDD" id="cd00077">
    <property type="entry name" value="HDc"/>
    <property type="match status" value="1"/>
</dbReference>
<dbReference type="RefSeq" id="WP_168031956.1">
    <property type="nucleotide sequence ID" value="NZ_JAAVNE010000023.1"/>
</dbReference>
<dbReference type="InterPro" id="IPR003607">
    <property type="entry name" value="HD/PDEase_dom"/>
</dbReference>
<evidence type="ECO:0000259" key="1">
    <source>
        <dbReference type="PROSITE" id="PS51832"/>
    </source>
</evidence>
<evidence type="ECO:0000313" key="2">
    <source>
        <dbReference type="EMBL" id="NKC32162.1"/>
    </source>
</evidence>
<feature type="domain" description="HD-GYP" evidence="1">
    <location>
        <begin position="37"/>
        <end position="233"/>
    </location>
</feature>
<reference evidence="2 3" key="1">
    <citation type="submission" date="2020-03" db="EMBL/GenBank/DDBJ databases">
        <title>Roseomonas selenitidurans sp. nov. isolated from urban soil.</title>
        <authorList>
            <person name="Liu H."/>
        </authorList>
    </citation>
    <scope>NUCLEOTIDE SEQUENCE [LARGE SCALE GENOMIC DNA]</scope>
    <source>
        <strain evidence="2 3">BU-1</strain>
    </source>
</reference>
<dbReference type="PANTHER" id="PTHR43155:SF2">
    <property type="entry name" value="CYCLIC DI-GMP PHOSPHODIESTERASE PA4108"/>
    <property type="match status" value="1"/>
</dbReference>
<keyword evidence="3" id="KW-1185">Reference proteome</keyword>
<dbReference type="Proteomes" id="UP000787635">
    <property type="component" value="Unassembled WGS sequence"/>
</dbReference>
<dbReference type="NCBIfam" id="TIGR00277">
    <property type="entry name" value="HDIG"/>
    <property type="match status" value="1"/>
</dbReference>
<name>A0ABX1E4P7_9PROT</name>
<protein>
    <submittedName>
        <fullName evidence="2">HD domain-containing protein</fullName>
    </submittedName>
</protein>
<dbReference type="InterPro" id="IPR037522">
    <property type="entry name" value="HD_GYP_dom"/>
</dbReference>
<gene>
    <name evidence="2" type="ORF">HEQ75_14960</name>
</gene>
<dbReference type="SUPFAM" id="SSF109604">
    <property type="entry name" value="HD-domain/PDEase-like"/>
    <property type="match status" value="1"/>
</dbReference>
<accession>A0ABX1E4P7</accession>
<comment type="caution">
    <text evidence="2">The sequence shown here is derived from an EMBL/GenBank/DDBJ whole genome shotgun (WGS) entry which is preliminary data.</text>
</comment>
<dbReference type="PANTHER" id="PTHR43155">
    <property type="entry name" value="CYCLIC DI-GMP PHOSPHODIESTERASE PA4108-RELATED"/>
    <property type="match status" value="1"/>
</dbReference>
<dbReference type="Pfam" id="PF13487">
    <property type="entry name" value="HD_5"/>
    <property type="match status" value="1"/>
</dbReference>
<dbReference type="EMBL" id="JAAVNE010000023">
    <property type="protein sequence ID" value="NKC32162.1"/>
    <property type="molecule type" value="Genomic_DNA"/>
</dbReference>
<organism evidence="2 3">
    <name type="scientific">Falsiroseomonas selenitidurans</name>
    <dbReference type="NCBI Taxonomy" id="2716335"/>
    <lineage>
        <taxon>Bacteria</taxon>
        <taxon>Pseudomonadati</taxon>
        <taxon>Pseudomonadota</taxon>
        <taxon>Alphaproteobacteria</taxon>
        <taxon>Acetobacterales</taxon>
        <taxon>Roseomonadaceae</taxon>
        <taxon>Falsiroseomonas</taxon>
    </lineage>
</organism>
<dbReference type="Gene3D" id="1.10.3210.10">
    <property type="entry name" value="Hypothetical protein af1432"/>
    <property type="match status" value="1"/>
</dbReference>
<sequence length="233" mass="24323">MDGSLGLGKLHARFDRHAGREAGITPAGPGAACSPPGSTLRLEPTLALLGRLRRHHAPSAEHSMRVARVAMAMWRQGPALLGEAMPLLTGALLHDIGKLHVAAATLDGDRRLDAAELASIRRHPALGAALLARLDFPPLVILAARDHHERWAGGGYPTGVAASGLHPVTRAVAVADSFVAMVEPGRRYRTRMTAAAALAEIAACRGTQFDPAMADLLNAALAGQPCPADAPRT</sequence>
<evidence type="ECO:0000313" key="3">
    <source>
        <dbReference type="Proteomes" id="UP000787635"/>
    </source>
</evidence>
<dbReference type="InterPro" id="IPR006675">
    <property type="entry name" value="HDIG_dom"/>
</dbReference>
<dbReference type="SMART" id="SM00471">
    <property type="entry name" value="HDc"/>
    <property type="match status" value="1"/>
</dbReference>
<proteinExistence type="predicted"/>